<dbReference type="VEuPathDB" id="FungiDB:SeMB42_g02152"/>
<reference evidence="2 3" key="1">
    <citation type="journal article" date="2019" name="Sci. Rep.">
        <title>Comparative genomics of chytrid fungi reveal insights into the obligate biotrophic and pathogenic lifestyle of Synchytrium endobioticum.</title>
        <authorList>
            <person name="van de Vossenberg B.T.L.H."/>
            <person name="Warris S."/>
            <person name="Nguyen H.D.T."/>
            <person name="van Gent-Pelzer M.P.E."/>
            <person name="Joly D.L."/>
            <person name="van de Geest H.C."/>
            <person name="Bonants P.J.M."/>
            <person name="Smith D.S."/>
            <person name="Levesque C.A."/>
            <person name="van der Lee T.A.J."/>
        </authorList>
    </citation>
    <scope>NUCLEOTIDE SEQUENCE [LARGE SCALE GENOMIC DNA]</scope>
    <source>
        <strain evidence="2 3">LEV6574</strain>
    </source>
</reference>
<comment type="caution">
    <text evidence="2">The sequence shown here is derived from an EMBL/GenBank/DDBJ whole genome shotgun (WGS) entry which is preliminary data.</text>
</comment>
<proteinExistence type="predicted"/>
<accession>A0A507CV49</accession>
<evidence type="ECO:0000313" key="2">
    <source>
        <dbReference type="EMBL" id="TPX43082.1"/>
    </source>
</evidence>
<dbReference type="CDD" id="cd18186">
    <property type="entry name" value="BTB_POZ_ZBTB_KLHL-like"/>
    <property type="match status" value="1"/>
</dbReference>
<dbReference type="Pfam" id="PF00651">
    <property type="entry name" value="BTB"/>
    <property type="match status" value="1"/>
</dbReference>
<evidence type="ECO:0000259" key="1">
    <source>
        <dbReference type="PROSITE" id="PS50097"/>
    </source>
</evidence>
<dbReference type="EMBL" id="QEAM01000240">
    <property type="protein sequence ID" value="TPX43082.1"/>
    <property type="molecule type" value="Genomic_DNA"/>
</dbReference>
<feature type="domain" description="BTB" evidence="1">
    <location>
        <begin position="106"/>
        <end position="178"/>
    </location>
</feature>
<dbReference type="SMART" id="SM00225">
    <property type="entry name" value="BTB"/>
    <property type="match status" value="1"/>
</dbReference>
<dbReference type="InterPro" id="IPR000210">
    <property type="entry name" value="BTB/POZ_dom"/>
</dbReference>
<sequence length="229" mass="25244">MEVTLSLSASTLKPLKHANTVTVTVALKAIRERITMSLDNSLDCYATMTLSSDDIRKMSLSKQYQSCFDFTFTIQAEKPKDASVYSPTPSLAPKTFANYLYDPHLSDAIIEVIRPGGTSINILISKLVVADSSPVFLKMFQAGMSETKSSRITISDVSEASVRAMVEFAYTNAVSTELESADIRKQLFDLSEQYEMPDLSALAGSMIVEKDLNKDTVVSLLDFSEKYVT</sequence>
<dbReference type="SUPFAM" id="SSF54695">
    <property type="entry name" value="POZ domain"/>
    <property type="match status" value="1"/>
</dbReference>
<dbReference type="PROSITE" id="PS50097">
    <property type="entry name" value="BTB"/>
    <property type="match status" value="1"/>
</dbReference>
<gene>
    <name evidence="2" type="ORF">SeLEV6574_g05257</name>
</gene>
<dbReference type="PANTHER" id="PTHR24413">
    <property type="entry name" value="SPECKLE-TYPE POZ PROTEIN"/>
    <property type="match status" value="1"/>
</dbReference>
<name>A0A507CV49_9FUNG</name>
<dbReference type="InterPro" id="IPR011333">
    <property type="entry name" value="SKP1/BTB/POZ_sf"/>
</dbReference>
<dbReference type="Gene3D" id="3.30.710.10">
    <property type="entry name" value="Potassium Channel Kv1.1, Chain A"/>
    <property type="match status" value="1"/>
</dbReference>
<dbReference type="OrthoDB" id="2319901at2759"/>
<organism evidence="2 3">
    <name type="scientific">Synchytrium endobioticum</name>
    <dbReference type="NCBI Taxonomy" id="286115"/>
    <lineage>
        <taxon>Eukaryota</taxon>
        <taxon>Fungi</taxon>
        <taxon>Fungi incertae sedis</taxon>
        <taxon>Chytridiomycota</taxon>
        <taxon>Chytridiomycota incertae sedis</taxon>
        <taxon>Chytridiomycetes</taxon>
        <taxon>Synchytriales</taxon>
        <taxon>Synchytriaceae</taxon>
        <taxon>Synchytrium</taxon>
    </lineage>
</organism>
<evidence type="ECO:0000313" key="3">
    <source>
        <dbReference type="Proteomes" id="UP000320475"/>
    </source>
</evidence>
<dbReference type="AlphaFoldDB" id="A0A507CV49"/>
<protein>
    <recommendedName>
        <fullName evidence="1">BTB domain-containing protein</fullName>
    </recommendedName>
</protein>
<dbReference type="Proteomes" id="UP000320475">
    <property type="component" value="Unassembled WGS sequence"/>
</dbReference>